<gene>
    <name evidence="1" type="ORF">GTQ48_08975</name>
</gene>
<dbReference type="AlphaFoldDB" id="A0A6N9THU0"/>
<sequence length="36" mass="4220">MRSIQVNYLRRETLVDANDAICSAIARLPIFKHYQI</sequence>
<protein>
    <submittedName>
        <fullName evidence="1">Tn3 family transposase</fullName>
    </submittedName>
</protein>
<reference evidence="1 2" key="1">
    <citation type="submission" date="2020-01" db="EMBL/GenBank/DDBJ databases">
        <title>Genomes of bacteria type strains.</title>
        <authorList>
            <person name="Chen J."/>
            <person name="Zhu S."/>
            <person name="Yang J."/>
        </authorList>
    </citation>
    <scope>NUCLEOTIDE SEQUENCE [LARGE SCALE GENOMIC DNA]</scope>
    <source>
        <strain evidence="1 2">LMG 24078</strain>
    </source>
</reference>
<proteinExistence type="predicted"/>
<evidence type="ECO:0000313" key="1">
    <source>
        <dbReference type="EMBL" id="NDW15655.1"/>
    </source>
</evidence>
<evidence type="ECO:0000313" key="2">
    <source>
        <dbReference type="Proteomes" id="UP000471381"/>
    </source>
</evidence>
<organism evidence="1 2">
    <name type="scientific">Alteromonas genovensis</name>
    <dbReference type="NCBI Taxonomy" id="471225"/>
    <lineage>
        <taxon>Bacteria</taxon>
        <taxon>Pseudomonadati</taxon>
        <taxon>Pseudomonadota</taxon>
        <taxon>Gammaproteobacteria</taxon>
        <taxon>Alteromonadales</taxon>
        <taxon>Alteromonadaceae</taxon>
        <taxon>Alteromonas/Salinimonas group</taxon>
        <taxon>Alteromonas</taxon>
    </lineage>
</organism>
<name>A0A6N9THU0_9ALTE</name>
<keyword evidence="2" id="KW-1185">Reference proteome</keyword>
<comment type="caution">
    <text evidence="1">The sequence shown here is derived from an EMBL/GenBank/DDBJ whole genome shotgun (WGS) entry which is preliminary data.</text>
</comment>
<accession>A0A6N9THU0</accession>
<dbReference type="EMBL" id="JAAAWO010000005">
    <property type="protein sequence ID" value="NDW15655.1"/>
    <property type="molecule type" value="Genomic_DNA"/>
</dbReference>
<dbReference type="Proteomes" id="UP000471381">
    <property type="component" value="Unassembled WGS sequence"/>
</dbReference>